<organism evidence="2 3">
    <name type="scientific">Bonamia ostreae</name>
    <dbReference type="NCBI Taxonomy" id="126728"/>
    <lineage>
        <taxon>Eukaryota</taxon>
        <taxon>Sar</taxon>
        <taxon>Rhizaria</taxon>
        <taxon>Endomyxa</taxon>
        <taxon>Ascetosporea</taxon>
        <taxon>Haplosporida</taxon>
        <taxon>Bonamia</taxon>
    </lineage>
</organism>
<evidence type="ECO:0000313" key="3">
    <source>
        <dbReference type="Proteomes" id="UP001439008"/>
    </source>
</evidence>
<feature type="transmembrane region" description="Helical" evidence="1">
    <location>
        <begin position="39"/>
        <end position="63"/>
    </location>
</feature>
<feature type="transmembrane region" description="Helical" evidence="1">
    <location>
        <begin position="7"/>
        <end position="27"/>
    </location>
</feature>
<evidence type="ECO:0000256" key="1">
    <source>
        <dbReference type="SAM" id="Phobius"/>
    </source>
</evidence>
<dbReference type="PROSITE" id="PS51257">
    <property type="entry name" value="PROKAR_LIPOPROTEIN"/>
    <property type="match status" value="1"/>
</dbReference>
<reference evidence="2 3" key="1">
    <citation type="journal article" date="2024" name="BMC Biol.">
        <title>Comparative genomics of Ascetosporea gives new insight into the evolutionary basis for animal parasitism in Rhizaria.</title>
        <authorList>
            <person name="Hiltunen Thoren M."/>
            <person name="Onut-Brannstrom I."/>
            <person name="Alfjorden A."/>
            <person name="Peckova H."/>
            <person name="Swords F."/>
            <person name="Hooper C."/>
            <person name="Holzer A.S."/>
            <person name="Bass D."/>
            <person name="Burki F."/>
        </authorList>
    </citation>
    <scope>NUCLEOTIDE SEQUENCE [LARGE SCALE GENOMIC DNA]</scope>
    <source>
        <strain evidence="2">20-A016</strain>
    </source>
</reference>
<keyword evidence="1" id="KW-0812">Transmembrane</keyword>
<accession>A0ABV2ARK3</accession>
<comment type="caution">
    <text evidence="2">The sequence shown here is derived from an EMBL/GenBank/DDBJ whole genome shotgun (WGS) entry which is preliminary data.</text>
</comment>
<evidence type="ECO:0000313" key="2">
    <source>
        <dbReference type="EMBL" id="MES1922109.1"/>
    </source>
</evidence>
<gene>
    <name evidence="2" type="ORF">MHBO_003624</name>
</gene>
<proteinExistence type="predicted"/>
<protein>
    <submittedName>
        <fullName evidence="2">Uncharacterized protein</fullName>
    </submittedName>
</protein>
<keyword evidence="3" id="KW-1185">Reference proteome</keyword>
<keyword evidence="1" id="KW-0472">Membrane</keyword>
<sequence length="132" mass="15068">MDKKKKIFIIATMIFVLTIGCLILSFYEPIEKTAISDLLRALFAVGAIGYIIVCVLYVVFYVAGKKETIRNIPDNPDNRSYGFIQAAEADEPLSEQFIEDDPLDYDSYTVEKHLNSFIQSGYLNESNVWIRK</sequence>
<dbReference type="Proteomes" id="UP001439008">
    <property type="component" value="Unassembled WGS sequence"/>
</dbReference>
<name>A0ABV2ARK3_9EUKA</name>
<dbReference type="EMBL" id="JBDODL010002231">
    <property type="protein sequence ID" value="MES1922109.1"/>
    <property type="molecule type" value="Genomic_DNA"/>
</dbReference>
<keyword evidence="1" id="KW-1133">Transmembrane helix</keyword>